<evidence type="ECO:0000259" key="7">
    <source>
        <dbReference type="PROSITE" id="PS50893"/>
    </source>
</evidence>
<comment type="similarity">
    <text evidence="2">Belongs to the ABC transporter superfamily.</text>
</comment>
<organism evidence="8 9">
    <name type="scientific">Nocardiopsis endophytica</name>
    <dbReference type="NCBI Taxonomy" id="3018445"/>
    <lineage>
        <taxon>Bacteria</taxon>
        <taxon>Bacillati</taxon>
        <taxon>Actinomycetota</taxon>
        <taxon>Actinomycetes</taxon>
        <taxon>Streptosporangiales</taxon>
        <taxon>Nocardiopsidaceae</taxon>
        <taxon>Nocardiopsis</taxon>
    </lineage>
</organism>
<feature type="domain" description="ABC transporter" evidence="7">
    <location>
        <begin position="12"/>
        <end position="237"/>
    </location>
</feature>
<comment type="caution">
    <text evidence="8">The sequence shown here is derived from an EMBL/GenBank/DDBJ whole genome shotgun (WGS) entry which is preliminary data.</text>
</comment>
<dbReference type="PROSITE" id="PS50893">
    <property type="entry name" value="ABC_TRANSPORTER_2"/>
    <property type="match status" value="1"/>
</dbReference>
<dbReference type="Pfam" id="PF00005">
    <property type="entry name" value="ABC_tran"/>
    <property type="match status" value="1"/>
</dbReference>
<dbReference type="Gene3D" id="3.40.50.300">
    <property type="entry name" value="P-loop containing nucleotide triphosphate hydrolases"/>
    <property type="match status" value="1"/>
</dbReference>
<dbReference type="PANTHER" id="PTHR42711:SF5">
    <property type="entry name" value="ABC TRANSPORTER ATP-BINDING PROTEIN NATA"/>
    <property type="match status" value="1"/>
</dbReference>
<evidence type="ECO:0000256" key="1">
    <source>
        <dbReference type="ARBA" id="ARBA00004202"/>
    </source>
</evidence>
<keyword evidence="3" id="KW-0813">Transport</keyword>
<dbReference type="EMBL" id="JAQFWQ010000014">
    <property type="protein sequence ID" value="MDA2810436.1"/>
    <property type="molecule type" value="Genomic_DNA"/>
</dbReference>
<evidence type="ECO:0000313" key="8">
    <source>
        <dbReference type="EMBL" id="MDA2810436.1"/>
    </source>
</evidence>
<dbReference type="Proteomes" id="UP001527866">
    <property type="component" value="Unassembled WGS sequence"/>
</dbReference>
<evidence type="ECO:0000256" key="2">
    <source>
        <dbReference type="ARBA" id="ARBA00005417"/>
    </source>
</evidence>
<accession>A0ABT4U0H9</accession>
<keyword evidence="9" id="KW-1185">Reference proteome</keyword>
<dbReference type="SUPFAM" id="SSF52540">
    <property type="entry name" value="P-loop containing nucleoside triphosphate hydrolases"/>
    <property type="match status" value="1"/>
</dbReference>
<sequence length="295" mass="31358">MTETEGTEGPVIDVRGLRKAYGGAPAVDGVDLGVERGRITALLGPNGAGKSTTVEILEGFRTPDAGHVRVLGADPSRAGRAWRARIGIVWQEPVEPSPLPVRDLLRHFAGYFPDPLHPDEALELVGLADRARSGARALSGGQRRRLDVAVGLIGRPELLFLDEPTTGFDPASRRRFWAMVRSLAGGGTTVLLTTHYLEEAEALADEVVVLRSGTVAARGDAATLGGRRTARATVSWTEDGAARRVPTDEPTRTVAELAARFGGEVPGLSVHRPTLEEVYLSLIGEESGEHGEAAE</sequence>
<dbReference type="InterPro" id="IPR003439">
    <property type="entry name" value="ABC_transporter-like_ATP-bd"/>
</dbReference>
<evidence type="ECO:0000313" key="9">
    <source>
        <dbReference type="Proteomes" id="UP001527866"/>
    </source>
</evidence>
<evidence type="ECO:0000256" key="6">
    <source>
        <dbReference type="ARBA" id="ARBA00023251"/>
    </source>
</evidence>
<evidence type="ECO:0000256" key="3">
    <source>
        <dbReference type="ARBA" id="ARBA00022448"/>
    </source>
</evidence>
<dbReference type="GO" id="GO:0005524">
    <property type="term" value="F:ATP binding"/>
    <property type="evidence" value="ECO:0007669"/>
    <property type="project" value="UniProtKB-KW"/>
</dbReference>
<dbReference type="SMART" id="SM00382">
    <property type="entry name" value="AAA"/>
    <property type="match status" value="1"/>
</dbReference>
<comment type="subcellular location">
    <subcellularLocation>
        <location evidence="1">Cell membrane</location>
        <topology evidence="1">Peripheral membrane protein</topology>
    </subcellularLocation>
</comment>
<name>A0ABT4U0H9_9ACTN</name>
<dbReference type="InterPro" id="IPR027417">
    <property type="entry name" value="P-loop_NTPase"/>
</dbReference>
<dbReference type="InterPro" id="IPR017871">
    <property type="entry name" value="ABC_transporter-like_CS"/>
</dbReference>
<proteinExistence type="inferred from homology"/>
<reference evidence="8 9" key="1">
    <citation type="submission" date="2023-01" db="EMBL/GenBank/DDBJ databases">
        <title>Draft genome sequence of Nocardiopsis sp. RSe5-2 isolated from halophytes.</title>
        <authorList>
            <person name="Duangmal K."/>
            <person name="Chantavorakit T."/>
        </authorList>
    </citation>
    <scope>NUCLEOTIDE SEQUENCE [LARGE SCALE GENOMIC DNA]</scope>
    <source>
        <strain evidence="8 9">RSe5-2</strain>
    </source>
</reference>
<evidence type="ECO:0000256" key="5">
    <source>
        <dbReference type="ARBA" id="ARBA00022840"/>
    </source>
</evidence>
<dbReference type="InterPro" id="IPR050763">
    <property type="entry name" value="ABC_transporter_ATP-binding"/>
</dbReference>
<gene>
    <name evidence="8" type="ORF">O4J56_07275</name>
</gene>
<dbReference type="PANTHER" id="PTHR42711">
    <property type="entry name" value="ABC TRANSPORTER ATP-BINDING PROTEIN"/>
    <property type="match status" value="1"/>
</dbReference>
<evidence type="ECO:0000256" key="4">
    <source>
        <dbReference type="ARBA" id="ARBA00022741"/>
    </source>
</evidence>
<dbReference type="RefSeq" id="WP_270684560.1">
    <property type="nucleotide sequence ID" value="NZ_JAQFWQ010000014.1"/>
</dbReference>
<protein>
    <submittedName>
        <fullName evidence="8">ABC transporter ATP-binding protein</fullName>
    </submittedName>
</protein>
<keyword evidence="6" id="KW-0046">Antibiotic resistance</keyword>
<dbReference type="PROSITE" id="PS00211">
    <property type="entry name" value="ABC_TRANSPORTER_1"/>
    <property type="match status" value="1"/>
</dbReference>
<dbReference type="CDD" id="cd03230">
    <property type="entry name" value="ABC_DR_subfamily_A"/>
    <property type="match status" value="1"/>
</dbReference>
<keyword evidence="5 8" id="KW-0067">ATP-binding</keyword>
<dbReference type="InterPro" id="IPR003593">
    <property type="entry name" value="AAA+_ATPase"/>
</dbReference>
<keyword evidence="4" id="KW-0547">Nucleotide-binding</keyword>